<gene>
    <name evidence="1" type="ORF">BDY19DRAFT_440675</name>
</gene>
<name>A0ACB8TU58_9APHY</name>
<dbReference type="Proteomes" id="UP001055072">
    <property type="component" value="Unassembled WGS sequence"/>
</dbReference>
<evidence type="ECO:0000313" key="1">
    <source>
        <dbReference type="EMBL" id="KAI0085555.1"/>
    </source>
</evidence>
<protein>
    <submittedName>
        <fullName evidence="1">Uncharacterized protein</fullName>
    </submittedName>
</protein>
<keyword evidence="2" id="KW-1185">Reference proteome</keyword>
<evidence type="ECO:0000313" key="2">
    <source>
        <dbReference type="Proteomes" id="UP001055072"/>
    </source>
</evidence>
<dbReference type="EMBL" id="MU274930">
    <property type="protein sequence ID" value="KAI0085555.1"/>
    <property type="molecule type" value="Genomic_DNA"/>
</dbReference>
<organism evidence="1 2">
    <name type="scientific">Irpex rosettiformis</name>
    <dbReference type="NCBI Taxonomy" id="378272"/>
    <lineage>
        <taxon>Eukaryota</taxon>
        <taxon>Fungi</taxon>
        <taxon>Dikarya</taxon>
        <taxon>Basidiomycota</taxon>
        <taxon>Agaricomycotina</taxon>
        <taxon>Agaricomycetes</taxon>
        <taxon>Polyporales</taxon>
        <taxon>Irpicaceae</taxon>
        <taxon>Irpex</taxon>
    </lineage>
</organism>
<reference evidence="1" key="1">
    <citation type="journal article" date="2021" name="Environ. Microbiol.">
        <title>Gene family expansions and transcriptome signatures uncover fungal adaptations to wood decay.</title>
        <authorList>
            <person name="Hage H."/>
            <person name="Miyauchi S."/>
            <person name="Viragh M."/>
            <person name="Drula E."/>
            <person name="Min B."/>
            <person name="Chaduli D."/>
            <person name="Navarro D."/>
            <person name="Favel A."/>
            <person name="Norest M."/>
            <person name="Lesage-Meessen L."/>
            <person name="Balint B."/>
            <person name="Merenyi Z."/>
            <person name="de Eugenio L."/>
            <person name="Morin E."/>
            <person name="Martinez A.T."/>
            <person name="Baldrian P."/>
            <person name="Stursova M."/>
            <person name="Martinez M.J."/>
            <person name="Novotny C."/>
            <person name="Magnuson J.K."/>
            <person name="Spatafora J.W."/>
            <person name="Maurice S."/>
            <person name="Pangilinan J."/>
            <person name="Andreopoulos W."/>
            <person name="LaButti K."/>
            <person name="Hundley H."/>
            <person name="Na H."/>
            <person name="Kuo A."/>
            <person name="Barry K."/>
            <person name="Lipzen A."/>
            <person name="Henrissat B."/>
            <person name="Riley R."/>
            <person name="Ahrendt S."/>
            <person name="Nagy L.G."/>
            <person name="Grigoriev I.V."/>
            <person name="Martin F."/>
            <person name="Rosso M.N."/>
        </authorList>
    </citation>
    <scope>NUCLEOTIDE SEQUENCE</scope>
    <source>
        <strain evidence="1">CBS 384.51</strain>
    </source>
</reference>
<accession>A0ACB8TU58</accession>
<proteinExistence type="predicted"/>
<comment type="caution">
    <text evidence="1">The sequence shown here is derived from an EMBL/GenBank/DDBJ whole genome shotgun (WGS) entry which is preliminary data.</text>
</comment>
<sequence length="164" mass="17617">MSNHVVAVNIVRQPSPFAPQDARTSTKSFVRLEGSVADLRKALLDDQVIQPGDKFYGFNGQPISNNSELHTTWTDALQGILVVGAEDTPAPAEPVVHRPCVHQMHAPVASAQLHIHAPTVKAIKVPQLIFNSGESDVSETKTLTEACVTPVNKPSCVCPLHLSS</sequence>